<dbReference type="InterPro" id="IPR011009">
    <property type="entry name" value="Kinase-like_dom_sf"/>
</dbReference>
<dbReference type="SUPFAM" id="SSF56112">
    <property type="entry name" value="Protein kinase-like (PK-like)"/>
    <property type="match status" value="1"/>
</dbReference>
<proteinExistence type="predicted"/>
<reference evidence="3 4" key="1">
    <citation type="submission" date="2024-09" db="EMBL/GenBank/DDBJ databases">
        <authorList>
            <person name="Sun Q."/>
            <person name="Mori K."/>
        </authorList>
    </citation>
    <scope>NUCLEOTIDE SEQUENCE [LARGE SCALE GENOMIC DNA]</scope>
    <source>
        <strain evidence="3 4">JCM 4362</strain>
    </source>
</reference>
<accession>A0ABV5P5N7</accession>
<comment type="caution">
    <text evidence="3">The sequence shown here is derived from an EMBL/GenBank/DDBJ whole genome shotgun (WGS) entry which is preliminary data.</text>
</comment>
<protein>
    <submittedName>
        <fullName evidence="3">Aminoglycoside phosphotransferase family protein</fullName>
        <ecNumber evidence="3">2.7.1.-</ecNumber>
    </submittedName>
</protein>
<dbReference type="EC" id="2.7.1.-" evidence="3"/>
<dbReference type="GO" id="GO:0016740">
    <property type="term" value="F:transferase activity"/>
    <property type="evidence" value="ECO:0007669"/>
    <property type="project" value="UniProtKB-KW"/>
</dbReference>
<dbReference type="EMBL" id="JBHMCR010000001">
    <property type="protein sequence ID" value="MFB9518413.1"/>
    <property type="molecule type" value="Genomic_DNA"/>
</dbReference>
<organism evidence="3 4">
    <name type="scientific">Streptomyces cremeus</name>
    <dbReference type="NCBI Taxonomy" id="66881"/>
    <lineage>
        <taxon>Bacteria</taxon>
        <taxon>Bacillati</taxon>
        <taxon>Actinomycetota</taxon>
        <taxon>Actinomycetes</taxon>
        <taxon>Kitasatosporales</taxon>
        <taxon>Streptomycetaceae</taxon>
        <taxon>Streptomyces</taxon>
    </lineage>
</organism>
<dbReference type="InterPro" id="IPR051678">
    <property type="entry name" value="AGP_Transferase"/>
</dbReference>
<dbReference type="Proteomes" id="UP001589718">
    <property type="component" value="Unassembled WGS sequence"/>
</dbReference>
<name>A0ABV5P5N7_STRCM</name>
<sequence>MTGQHKAWCPGSAVTPSRAGDERGDGQYENQILPSGSPDILVKQYQRQERFMSEVRALRLLGAHGLSPLARESCAEHLAVRIERVAGKPLAGPLVLGSPSEERFAGRLGGLVRRLHAVPSPGGVGPLSRPVADSWQDFLLPHLDRRIEALPLPTHYSDGLRTWIVERANNLTRHVPTPRLLHHDLKPANILVRPGGSVMLCDFDQARGGDPFSDLGKLWWRTFDARPGKAWTAFQQANGTDARANADDTIRFYLVVHCIGALAYWHDFAHPGYFRHARSAAHLLARHTGVHCPLATRQPERSSR</sequence>
<keyword evidence="3" id="KW-0808">Transferase</keyword>
<dbReference type="Gene3D" id="3.90.1200.10">
    <property type="match status" value="1"/>
</dbReference>
<gene>
    <name evidence="3" type="ORF">ACFFTU_00325</name>
</gene>
<evidence type="ECO:0000313" key="4">
    <source>
        <dbReference type="Proteomes" id="UP001589718"/>
    </source>
</evidence>
<feature type="region of interest" description="Disordered" evidence="1">
    <location>
        <begin position="1"/>
        <end position="35"/>
    </location>
</feature>
<dbReference type="Pfam" id="PF01636">
    <property type="entry name" value="APH"/>
    <property type="match status" value="1"/>
</dbReference>
<dbReference type="InterPro" id="IPR002575">
    <property type="entry name" value="Aminoglycoside_PTrfase"/>
</dbReference>
<keyword evidence="4" id="KW-1185">Reference proteome</keyword>
<evidence type="ECO:0000256" key="1">
    <source>
        <dbReference type="SAM" id="MobiDB-lite"/>
    </source>
</evidence>
<feature type="domain" description="Aminoglycoside phosphotransferase" evidence="2">
    <location>
        <begin position="39"/>
        <end position="241"/>
    </location>
</feature>
<evidence type="ECO:0000313" key="3">
    <source>
        <dbReference type="EMBL" id="MFB9518413.1"/>
    </source>
</evidence>
<evidence type="ECO:0000259" key="2">
    <source>
        <dbReference type="Pfam" id="PF01636"/>
    </source>
</evidence>
<dbReference type="PANTHER" id="PTHR21310">
    <property type="entry name" value="AMINOGLYCOSIDE PHOSPHOTRANSFERASE-RELATED-RELATED"/>
    <property type="match status" value="1"/>
</dbReference>